<comment type="caution">
    <text evidence="1">The sequence shown here is derived from an EMBL/GenBank/DDBJ whole genome shotgun (WGS) entry which is preliminary data.</text>
</comment>
<organism evidence="1 2">
    <name type="scientific">Candidatus Woesebacteria bacterium RIFCSPHIGHO2_12_FULL_41_24</name>
    <dbReference type="NCBI Taxonomy" id="1802510"/>
    <lineage>
        <taxon>Bacteria</taxon>
        <taxon>Candidatus Woeseibacteriota</taxon>
    </lineage>
</organism>
<evidence type="ECO:0000313" key="2">
    <source>
        <dbReference type="Proteomes" id="UP000178603"/>
    </source>
</evidence>
<sequence>MNKVADVVSKFSFKKKEAGYSQEEIDKTIFIAANVTMERVINSLQDQKSGITDKVKDLGKSVLGDPKNDAKWQEAQALVVNDKGESLETVIAGELEDFLGKL</sequence>
<dbReference type="AlphaFoldDB" id="A0A1F8ASZ0"/>
<reference evidence="1 2" key="1">
    <citation type="journal article" date="2016" name="Nat. Commun.">
        <title>Thousands of microbial genomes shed light on interconnected biogeochemical processes in an aquifer system.</title>
        <authorList>
            <person name="Anantharaman K."/>
            <person name="Brown C.T."/>
            <person name="Hug L.A."/>
            <person name="Sharon I."/>
            <person name="Castelle C.J."/>
            <person name="Probst A.J."/>
            <person name="Thomas B.C."/>
            <person name="Singh A."/>
            <person name="Wilkins M.J."/>
            <person name="Karaoz U."/>
            <person name="Brodie E.L."/>
            <person name="Williams K.H."/>
            <person name="Hubbard S.S."/>
            <person name="Banfield J.F."/>
        </authorList>
    </citation>
    <scope>NUCLEOTIDE SEQUENCE [LARGE SCALE GENOMIC DNA]</scope>
</reference>
<dbReference type="Proteomes" id="UP000178603">
    <property type="component" value="Unassembled WGS sequence"/>
</dbReference>
<accession>A0A1F8ASZ0</accession>
<name>A0A1F8ASZ0_9BACT</name>
<dbReference type="EMBL" id="MGGW01000009">
    <property type="protein sequence ID" value="OGM54862.1"/>
    <property type="molecule type" value="Genomic_DNA"/>
</dbReference>
<protein>
    <submittedName>
        <fullName evidence="1">Uncharacterized protein</fullName>
    </submittedName>
</protein>
<evidence type="ECO:0000313" key="1">
    <source>
        <dbReference type="EMBL" id="OGM54862.1"/>
    </source>
</evidence>
<proteinExistence type="predicted"/>
<gene>
    <name evidence="1" type="ORF">A3E44_01755</name>
</gene>